<evidence type="ECO:0000313" key="2">
    <source>
        <dbReference type="Proteomes" id="UP001311915"/>
    </source>
</evidence>
<evidence type="ECO:0000313" key="1">
    <source>
        <dbReference type="EMBL" id="KAK4737511.1"/>
    </source>
</evidence>
<sequence length="62" mass="7049">MMQLTHTNGQFTGLSHEDPQVHIKNFLEISDTYTPTGVNSNYVRVSLFVFSLLGEAKKMVEF</sequence>
<protein>
    <recommendedName>
        <fullName evidence="3">MAK10-like protein</fullName>
    </recommendedName>
</protein>
<organism evidence="1 2">
    <name type="scientific">Solanum pinnatisectum</name>
    <name type="common">tansyleaf nightshade</name>
    <dbReference type="NCBI Taxonomy" id="50273"/>
    <lineage>
        <taxon>Eukaryota</taxon>
        <taxon>Viridiplantae</taxon>
        <taxon>Streptophyta</taxon>
        <taxon>Embryophyta</taxon>
        <taxon>Tracheophyta</taxon>
        <taxon>Spermatophyta</taxon>
        <taxon>Magnoliopsida</taxon>
        <taxon>eudicotyledons</taxon>
        <taxon>Gunneridae</taxon>
        <taxon>Pentapetalae</taxon>
        <taxon>asterids</taxon>
        <taxon>lamiids</taxon>
        <taxon>Solanales</taxon>
        <taxon>Solanaceae</taxon>
        <taxon>Solanoideae</taxon>
        <taxon>Solaneae</taxon>
        <taxon>Solanum</taxon>
    </lineage>
</organism>
<dbReference type="AlphaFoldDB" id="A0AAV9MHV5"/>
<dbReference type="EMBL" id="JAWPEI010000001">
    <property type="protein sequence ID" value="KAK4737511.1"/>
    <property type="molecule type" value="Genomic_DNA"/>
</dbReference>
<dbReference type="Proteomes" id="UP001311915">
    <property type="component" value="Unassembled WGS sequence"/>
</dbReference>
<comment type="caution">
    <text evidence="1">The sequence shown here is derived from an EMBL/GenBank/DDBJ whole genome shotgun (WGS) entry which is preliminary data.</text>
</comment>
<accession>A0AAV9MHV5</accession>
<name>A0AAV9MHV5_9SOLN</name>
<proteinExistence type="predicted"/>
<keyword evidence="2" id="KW-1185">Reference proteome</keyword>
<evidence type="ECO:0008006" key="3">
    <source>
        <dbReference type="Google" id="ProtNLM"/>
    </source>
</evidence>
<gene>
    <name evidence="1" type="ORF">R3W88_001208</name>
</gene>
<reference evidence="1 2" key="1">
    <citation type="submission" date="2023-10" db="EMBL/GenBank/DDBJ databases">
        <title>Genome-Wide Identification Analysis in wild type Solanum Pinnatisectum Reveals Some Genes Defensing Phytophthora Infestans.</title>
        <authorList>
            <person name="Sun C."/>
        </authorList>
    </citation>
    <scope>NUCLEOTIDE SEQUENCE [LARGE SCALE GENOMIC DNA]</scope>
    <source>
        <strain evidence="1">LQN</strain>
        <tissue evidence="1">Leaf</tissue>
    </source>
</reference>
<feature type="non-terminal residue" evidence="1">
    <location>
        <position position="1"/>
    </location>
</feature>